<dbReference type="GO" id="GO:0001228">
    <property type="term" value="F:DNA-binding transcription activator activity, RNA polymerase II-specific"/>
    <property type="evidence" value="ECO:0007669"/>
    <property type="project" value="TreeGrafter"/>
</dbReference>
<dbReference type="AlphaFoldDB" id="A0A1Y2M145"/>
<proteinExistence type="predicted"/>
<evidence type="ECO:0008006" key="3">
    <source>
        <dbReference type="Google" id="ProtNLM"/>
    </source>
</evidence>
<gene>
    <name evidence="1" type="ORF">B5807_05989</name>
</gene>
<organism evidence="1 2">
    <name type="scientific">Epicoccum nigrum</name>
    <name type="common">Soil fungus</name>
    <name type="synonym">Epicoccum purpurascens</name>
    <dbReference type="NCBI Taxonomy" id="105696"/>
    <lineage>
        <taxon>Eukaryota</taxon>
        <taxon>Fungi</taxon>
        <taxon>Dikarya</taxon>
        <taxon>Ascomycota</taxon>
        <taxon>Pezizomycotina</taxon>
        <taxon>Dothideomycetes</taxon>
        <taxon>Pleosporomycetidae</taxon>
        <taxon>Pleosporales</taxon>
        <taxon>Pleosporineae</taxon>
        <taxon>Didymellaceae</taxon>
        <taxon>Epicoccum</taxon>
    </lineage>
</organism>
<dbReference type="PANTHER" id="PTHR47784:SF4">
    <property type="entry name" value="ZN(II)2CYS6 TRANSCRIPTION FACTOR (EUROFUNG)"/>
    <property type="match status" value="1"/>
</dbReference>
<dbReference type="PANTHER" id="PTHR47784">
    <property type="entry name" value="STEROL UPTAKE CONTROL PROTEIN 2"/>
    <property type="match status" value="1"/>
</dbReference>
<accession>A0A1Y2M145</accession>
<keyword evidence="2" id="KW-1185">Reference proteome</keyword>
<dbReference type="InterPro" id="IPR053157">
    <property type="entry name" value="Sterol_Uptake_Regulator"/>
</dbReference>
<evidence type="ECO:0000313" key="2">
    <source>
        <dbReference type="Proteomes" id="UP000193240"/>
    </source>
</evidence>
<dbReference type="EMBL" id="KZ107843">
    <property type="protein sequence ID" value="OSS49731.1"/>
    <property type="molecule type" value="Genomic_DNA"/>
</dbReference>
<dbReference type="Proteomes" id="UP000193240">
    <property type="component" value="Unassembled WGS sequence"/>
</dbReference>
<dbReference type="OMA" id="AGCTHAN"/>
<protein>
    <recommendedName>
        <fullName evidence="3">Transcription factor domain-containing protein</fullName>
    </recommendedName>
</protein>
<dbReference type="STRING" id="105696.A0A1Y2M145"/>
<reference evidence="1 2" key="1">
    <citation type="journal article" date="2017" name="Genome Announc.">
        <title>Genome sequence of the saprophytic ascomycete Epicoccum nigrum ICMP 19927 strain isolated from New Zealand.</title>
        <authorList>
            <person name="Fokin M."/>
            <person name="Fleetwood D."/>
            <person name="Weir B.S."/>
            <person name="Villas-Boas S.G."/>
        </authorList>
    </citation>
    <scope>NUCLEOTIDE SEQUENCE [LARGE SCALE GENOMIC DNA]</scope>
    <source>
        <strain evidence="1 2">ICMP 19927</strain>
    </source>
</reference>
<dbReference type="InParanoid" id="A0A1Y2M145"/>
<name>A0A1Y2M145_EPING</name>
<sequence>MQLLHHWTTRMVLFHDPTNDEDRWIWSEGVVDIALKHTFLLHGLLALSALHKTVVDSSVDRADLLAQADAHMSAALATYLRLLEEAALETLVPCFVMSSLCLSYNLATAQVEEPEDPLGAILHCFHLLRGVKVVIGQHWEQLQQNHIMHKLLGPVRSLDGIVLPEDTKCLPLLALKPLAEQLSTPQKEICLEAIDDLHKIFVKTTICSSAQQENSVIMTWPAVIQTEFIDLCHTGHHVGALIVVYWAVLLIRHRPTWWLDGWLPRLIRACEELFAEAPELKTWLEWPIEISNQGSEPPATLCSTQTSPMMQTPAESMGISPSAVADVLTTFYDQS</sequence>
<evidence type="ECO:0000313" key="1">
    <source>
        <dbReference type="EMBL" id="OSS49731.1"/>
    </source>
</evidence>